<feature type="binding site" evidence="2">
    <location>
        <position position="107"/>
    </location>
    <ligand>
        <name>prephenate</name>
        <dbReference type="ChEBI" id="CHEBI:29934"/>
    </ligand>
</feature>
<proteinExistence type="predicted"/>
<dbReference type="Proteomes" id="UP000007488">
    <property type="component" value="Chromosome"/>
</dbReference>
<dbReference type="GO" id="GO:0046417">
    <property type="term" value="P:chorismate metabolic process"/>
    <property type="evidence" value="ECO:0007669"/>
    <property type="project" value="TreeGrafter"/>
</dbReference>
<comment type="catalytic activity">
    <reaction evidence="3">
        <text>chorismate = prephenate</text>
        <dbReference type="Rhea" id="RHEA:13897"/>
        <dbReference type="ChEBI" id="CHEBI:29748"/>
        <dbReference type="ChEBI" id="CHEBI:29934"/>
        <dbReference type="EC" id="5.4.99.5"/>
    </reaction>
</comment>
<dbReference type="SUPFAM" id="SSF55298">
    <property type="entry name" value="YjgF-like"/>
    <property type="match status" value="1"/>
</dbReference>
<keyword evidence="2 3" id="KW-0057">Aromatic amino acid biosynthesis</keyword>
<feature type="binding site" evidence="2">
    <location>
        <position position="5"/>
    </location>
    <ligand>
        <name>prephenate</name>
        <dbReference type="ChEBI" id="CHEBI:29934"/>
    </ligand>
</feature>
<dbReference type="NCBIfam" id="TIGR01796">
    <property type="entry name" value="CM_mono_aroH"/>
    <property type="match status" value="1"/>
</dbReference>
<keyword evidence="2 3" id="KW-0028">Amino-acid biosynthesis</keyword>
<name>F0SYU7_SYNGF</name>
<evidence type="ECO:0000313" key="4">
    <source>
        <dbReference type="EMBL" id="ADY55984.1"/>
    </source>
</evidence>
<dbReference type="EMBL" id="CP002547">
    <property type="protein sequence ID" value="ADY55984.1"/>
    <property type="molecule type" value="Genomic_DNA"/>
</dbReference>
<accession>F0SYU7</accession>
<dbReference type="STRING" id="645991.Sgly_1687"/>
<dbReference type="GO" id="GO:0004106">
    <property type="term" value="F:chorismate mutase activity"/>
    <property type="evidence" value="ECO:0007669"/>
    <property type="project" value="UniProtKB-UniRule"/>
</dbReference>
<feature type="binding site" evidence="2">
    <location>
        <position position="89"/>
    </location>
    <ligand>
        <name>prephenate</name>
        <dbReference type="ChEBI" id="CHEBI:29934"/>
    </ligand>
</feature>
<dbReference type="GO" id="GO:0009073">
    <property type="term" value="P:aromatic amino acid family biosynthetic process"/>
    <property type="evidence" value="ECO:0007669"/>
    <property type="project" value="UniProtKB-UniRule"/>
</dbReference>
<dbReference type="PROSITE" id="PS51167">
    <property type="entry name" value="CHORISMATE_MUT_1"/>
    <property type="match status" value="1"/>
</dbReference>
<keyword evidence="5" id="KW-1185">Reference proteome</keyword>
<dbReference type="InterPro" id="IPR008243">
    <property type="entry name" value="Chorismate_mutase_AroH"/>
</dbReference>
<dbReference type="EC" id="5.4.99.5" evidence="1 3"/>
<dbReference type="Gene3D" id="3.30.1330.40">
    <property type="entry name" value="RutC-like"/>
    <property type="match status" value="1"/>
</dbReference>
<evidence type="ECO:0000313" key="5">
    <source>
        <dbReference type="Proteomes" id="UP000007488"/>
    </source>
</evidence>
<dbReference type="Pfam" id="PF07736">
    <property type="entry name" value="CM_1"/>
    <property type="match status" value="1"/>
</dbReference>
<dbReference type="KEGG" id="sgy:Sgly_1687"/>
<keyword evidence="3 4" id="KW-0413">Isomerase</keyword>
<dbReference type="CDD" id="cd02185">
    <property type="entry name" value="AroH"/>
    <property type="match status" value="1"/>
</dbReference>
<dbReference type="PIRSF" id="PIRSF005965">
    <property type="entry name" value="Chor_mut_AroH"/>
    <property type="match status" value="1"/>
</dbReference>
<dbReference type="UniPathway" id="UPA00120">
    <property type="reaction ID" value="UER00203"/>
</dbReference>
<organism evidence="4 5">
    <name type="scientific">Syntrophobotulus glycolicus (strain DSM 8271 / FlGlyR)</name>
    <dbReference type="NCBI Taxonomy" id="645991"/>
    <lineage>
        <taxon>Bacteria</taxon>
        <taxon>Bacillati</taxon>
        <taxon>Bacillota</taxon>
        <taxon>Clostridia</taxon>
        <taxon>Eubacteriales</taxon>
        <taxon>Desulfitobacteriaceae</taxon>
        <taxon>Syntrophobotulus</taxon>
    </lineage>
</organism>
<dbReference type="OrthoDB" id="9802232at2"/>
<reference evidence="5" key="2">
    <citation type="submission" date="2011-02" db="EMBL/GenBank/DDBJ databases">
        <title>The complete genome of Syntrophobotulus glycolicus DSM 8271.</title>
        <authorList>
            <person name="Lucas S."/>
            <person name="Copeland A."/>
            <person name="Lapidus A."/>
            <person name="Bruce D."/>
            <person name="Goodwin L."/>
            <person name="Pitluck S."/>
            <person name="Kyrpides N."/>
            <person name="Mavromatis K."/>
            <person name="Pagani I."/>
            <person name="Ivanova N."/>
            <person name="Mikhailova N."/>
            <person name="Chertkov O."/>
            <person name="Held B."/>
            <person name="Detter J.C."/>
            <person name="Tapia R."/>
            <person name="Han C."/>
            <person name="Land M."/>
            <person name="Hauser L."/>
            <person name="Markowitz V."/>
            <person name="Cheng J.-F."/>
            <person name="Hugenholtz P."/>
            <person name="Woyke T."/>
            <person name="Wu D."/>
            <person name="Spring S."/>
            <person name="Schroeder M."/>
            <person name="Brambilla E."/>
            <person name="Klenk H.-P."/>
            <person name="Eisen J.A."/>
        </authorList>
    </citation>
    <scope>NUCLEOTIDE SEQUENCE [LARGE SCALE GENOMIC DNA]</scope>
    <source>
        <strain evidence="5">DSM 8271 / FlGlyR</strain>
    </source>
</reference>
<dbReference type="eggNOG" id="COG4401">
    <property type="taxonomic scope" value="Bacteria"/>
</dbReference>
<protein>
    <recommendedName>
        <fullName evidence="1 3">chorismate mutase</fullName>
        <ecNumber evidence="1 3">5.4.99.5</ecNumber>
    </recommendedName>
</protein>
<dbReference type="GO" id="GO:0008652">
    <property type="term" value="P:amino acid biosynthetic process"/>
    <property type="evidence" value="ECO:0007669"/>
    <property type="project" value="UniProtKB-UniRule"/>
</dbReference>
<gene>
    <name evidence="4" type="ordered locus">Sgly_1687</name>
</gene>
<evidence type="ECO:0000256" key="3">
    <source>
        <dbReference type="PROSITE-ProRule" id="PRU00514"/>
    </source>
</evidence>
<dbReference type="HOGENOM" id="CLU_133236_1_0_9"/>
<dbReference type="AlphaFoldDB" id="F0SYU7"/>
<dbReference type="PANTHER" id="PTHR21164:SF0">
    <property type="entry name" value="CHORISMATE MUTASE AROH"/>
    <property type="match status" value="1"/>
</dbReference>
<evidence type="ECO:0000256" key="1">
    <source>
        <dbReference type="NCBIfam" id="TIGR01796"/>
    </source>
</evidence>
<sequence>MRGIRGATTVEENTSAAIRESARELIQSIVTENELDVEDIVSIIFSVSPELNSEFPAAGIRELDGEWRYVPFFCTTEIPVPNGIDKCIRVLVHVNTGKSLKQIKHIYLKRAEKLRPDLLGSKQDNP</sequence>
<dbReference type="PANTHER" id="PTHR21164">
    <property type="entry name" value="CHORISMATE MUTASE"/>
    <property type="match status" value="1"/>
</dbReference>
<reference evidence="4 5" key="1">
    <citation type="journal article" date="2011" name="Stand. Genomic Sci.">
        <title>Complete genome sequence of Syntrophobotulus glycolicus type strain (FlGlyR).</title>
        <authorList>
            <person name="Han C."/>
            <person name="Mwirichia R."/>
            <person name="Chertkov O."/>
            <person name="Held B."/>
            <person name="Lapidus A."/>
            <person name="Nolan M."/>
            <person name="Lucas S."/>
            <person name="Hammon N."/>
            <person name="Deshpande S."/>
            <person name="Cheng J.F."/>
            <person name="Tapia R."/>
            <person name="Goodwin L."/>
            <person name="Pitluck S."/>
            <person name="Huntemann M."/>
            <person name="Liolios K."/>
            <person name="Ivanova N."/>
            <person name="Pagani I."/>
            <person name="Mavromatis K."/>
            <person name="Ovchinikova G."/>
            <person name="Pati A."/>
            <person name="Chen A."/>
            <person name="Palaniappan K."/>
            <person name="Land M."/>
            <person name="Hauser L."/>
            <person name="Brambilla E.M."/>
            <person name="Rohde M."/>
            <person name="Spring S."/>
            <person name="Sikorski J."/>
            <person name="Goker M."/>
            <person name="Woyke T."/>
            <person name="Bristow J."/>
            <person name="Eisen J.A."/>
            <person name="Markowitz V."/>
            <person name="Hugenholtz P."/>
            <person name="Kyrpides N.C."/>
            <person name="Klenk H.P."/>
            <person name="Detter J.C."/>
        </authorList>
    </citation>
    <scope>NUCLEOTIDE SEQUENCE [LARGE SCALE GENOMIC DNA]</scope>
    <source>
        <strain evidence="5">DSM 8271 / FlGlyR</strain>
    </source>
</reference>
<dbReference type="RefSeq" id="WP_013624852.1">
    <property type="nucleotide sequence ID" value="NC_015172.1"/>
</dbReference>
<dbReference type="InterPro" id="IPR035959">
    <property type="entry name" value="RutC-like_sf"/>
</dbReference>
<evidence type="ECO:0000256" key="2">
    <source>
        <dbReference type="PIRSR" id="PIRSR005965-1"/>
    </source>
</evidence>